<dbReference type="EMBL" id="KV919070">
    <property type="protein sequence ID" value="OSX72303.1"/>
    <property type="molecule type" value="Genomic_DNA"/>
</dbReference>
<dbReference type="PANTHER" id="PTHR10920">
    <property type="entry name" value="RIBOSOMAL RNA METHYLTRANSFERASE"/>
    <property type="match status" value="1"/>
</dbReference>
<evidence type="ECO:0000256" key="2">
    <source>
        <dbReference type="ARBA" id="ARBA00022552"/>
    </source>
</evidence>
<keyword evidence="5" id="KW-0949">S-adenosyl-L-methionine</keyword>
<dbReference type="InterPro" id="IPR029063">
    <property type="entry name" value="SAM-dependent_MTases_sf"/>
</dbReference>
<keyword evidence="2" id="KW-0698">rRNA processing</keyword>
<dbReference type="GO" id="GO:0008650">
    <property type="term" value="F:rRNA (uridine-2'-O-)-methyltransferase activity"/>
    <property type="evidence" value="ECO:0007669"/>
    <property type="project" value="TreeGrafter"/>
</dbReference>
<evidence type="ECO:0000259" key="7">
    <source>
        <dbReference type="Pfam" id="PF01728"/>
    </source>
</evidence>
<evidence type="ECO:0000256" key="1">
    <source>
        <dbReference type="ARBA" id="ARBA00009258"/>
    </source>
</evidence>
<reference evidence="8 9" key="1">
    <citation type="submission" date="2017-03" db="EMBL/GenBank/DDBJ databases">
        <title>WGS assembly of Porphyra umbilicalis.</title>
        <authorList>
            <person name="Brawley S.H."/>
            <person name="Blouin N.A."/>
            <person name="Ficko-Blean E."/>
            <person name="Wheeler G.L."/>
            <person name="Lohr M."/>
            <person name="Goodson H.V."/>
            <person name="Jenkins J.W."/>
            <person name="Blaby-Haas C.E."/>
            <person name="Helliwell K.E."/>
            <person name="Chan C."/>
            <person name="Marriage T."/>
            <person name="Bhattacharya D."/>
            <person name="Klein A.S."/>
            <person name="Badis Y."/>
            <person name="Brodie J."/>
            <person name="Cao Y."/>
            <person name="Collen J."/>
            <person name="Dittami S.M."/>
            <person name="Gachon C.M."/>
            <person name="Green B.R."/>
            <person name="Karpowicz S."/>
            <person name="Kim J.W."/>
            <person name="Kudahl U."/>
            <person name="Lin S."/>
            <person name="Michel G."/>
            <person name="Mittag M."/>
            <person name="Olson B.J."/>
            <person name="Pangilinan J."/>
            <person name="Peng Y."/>
            <person name="Qiu H."/>
            <person name="Shu S."/>
            <person name="Singer J.T."/>
            <person name="Smith A.G."/>
            <person name="Sprecher B.N."/>
            <person name="Wagner V."/>
            <person name="Wang W."/>
            <person name="Wang Z.-Y."/>
            <person name="Yan J."/>
            <person name="Yarish C."/>
            <person name="Zoeuner-Riek S."/>
            <person name="Zhuang Y."/>
            <person name="Zou Y."/>
            <person name="Lindquist E.A."/>
            <person name="Grimwood J."/>
            <person name="Barry K."/>
            <person name="Rokhsar D.S."/>
            <person name="Schmutz J."/>
            <person name="Stiller J.W."/>
            <person name="Grossman A.R."/>
            <person name="Prochnik S.E."/>
        </authorList>
    </citation>
    <scope>NUCLEOTIDE SEQUENCE [LARGE SCALE GENOMIC DNA]</scope>
    <source>
        <strain evidence="8">4086291</strain>
    </source>
</reference>
<evidence type="ECO:0000256" key="4">
    <source>
        <dbReference type="ARBA" id="ARBA00022679"/>
    </source>
</evidence>
<keyword evidence="4" id="KW-0808">Transferase</keyword>
<evidence type="ECO:0000313" key="9">
    <source>
        <dbReference type="Proteomes" id="UP000218209"/>
    </source>
</evidence>
<dbReference type="PANTHER" id="PTHR10920:SF18">
    <property type="entry name" value="RRNA METHYLTRANSFERASE 2, MITOCHONDRIAL"/>
    <property type="match status" value="1"/>
</dbReference>
<dbReference type="SUPFAM" id="SSF53335">
    <property type="entry name" value="S-adenosyl-L-methionine-dependent methyltransferases"/>
    <property type="match status" value="1"/>
</dbReference>
<dbReference type="Gene3D" id="3.40.50.150">
    <property type="entry name" value="Vaccinia Virus protein VP39"/>
    <property type="match status" value="1"/>
</dbReference>
<dbReference type="InterPro" id="IPR050082">
    <property type="entry name" value="RNA_methyltr_RlmE"/>
</dbReference>
<dbReference type="OrthoDB" id="1287559at2759"/>
<dbReference type="Proteomes" id="UP000218209">
    <property type="component" value="Unassembled WGS sequence"/>
</dbReference>
<evidence type="ECO:0000313" key="8">
    <source>
        <dbReference type="EMBL" id="OSX72303.1"/>
    </source>
</evidence>
<evidence type="ECO:0000256" key="6">
    <source>
        <dbReference type="ARBA" id="ARBA00041184"/>
    </source>
</evidence>
<keyword evidence="9" id="KW-1185">Reference proteome</keyword>
<accession>A0A1X6NVA4</accession>
<sequence length="149" mass="15662">MGERPTTSREGVVIAVDRSPMPRVPGAVGVTGNVLCAATLDEVRRVLAGREADVVLSDMAPDTSGERETDHVRSVGLARAAAAFADGVLTNGGTLVVKLFRGGEEAAWRRELAATYVRVRTVKPAASRPGSREVFYVATGFVPAELRGG</sequence>
<dbReference type="Pfam" id="PF01728">
    <property type="entry name" value="FtsJ"/>
    <property type="match status" value="1"/>
</dbReference>
<keyword evidence="3" id="KW-0489">Methyltransferase</keyword>
<proteinExistence type="inferred from homology"/>
<evidence type="ECO:0000256" key="3">
    <source>
        <dbReference type="ARBA" id="ARBA00022603"/>
    </source>
</evidence>
<comment type="similarity">
    <text evidence="1">Belongs to the class I-like SAM-binding methyltransferase superfamily. RNA methyltransferase RlmE family.</text>
</comment>
<dbReference type="InterPro" id="IPR002877">
    <property type="entry name" value="RNA_MeTrfase_FtsJ_dom"/>
</dbReference>
<dbReference type="AlphaFoldDB" id="A0A1X6NVA4"/>
<evidence type="ECO:0000256" key="5">
    <source>
        <dbReference type="ARBA" id="ARBA00022691"/>
    </source>
</evidence>
<organism evidence="8 9">
    <name type="scientific">Porphyra umbilicalis</name>
    <name type="common">Purple laver</name>
    <name type="synonym">Red alga</name>
    <dbReference type="NCBI Taxonomy" id="2786"/>
    <lineage>
        <taxon>Eukaryota</taxon>
        <taxon>Rhodophyta</taxon>
        <taxon>Bangiophyceae</taxon>
        <taxon>Bangiales</taxon>
        <taxon>Bangiaceae</taxon>
        <taxon>Porphyra</taxon>
    </lineage>
</organism>
<name>A0A1X6NVA4_PORUM</name>
<protein>
    <recommendedName>
        <fullName evidence="6">rRNA methyltransferase 2, mitochondrial</fullName>
    </recommendedName>
</protein>
<feature type="domain" description="Ribosomal RNA methyltransferase FtsJ" evidence="7">
    <location>
        <begin position="10"/>
        <end position="141"/>
    </location>
</feature>
<gene>
    <name evidence="8" type="ORF">BU14_0448s0001</name>
</gene>